<feature type="domain" description="NADH:flavin oxidoreductase/NADH oxidase N-terminal" evidence="3">
    <location>
        <begin position="6"/>
        <end position="253"/>
    </location>
</feature>
<accession>Q6SH52</accession>
<dbReference type="Gene3D" id="3.20.20.70">
    <property type="entry name" value="Aldolase class I"/>
    <property type="match status" value="1"/>
</dbReference>
<name>Q6SH52_9BACT</name>
<dbReference type="PANTHER" id="PTHR43656">
    <property type="entry name" value="BINDING OXIDOREDUCTASE, PUTATIVE (AFU_ORTHOLOGUE AFUA_2G08260)-RELATED"/>
    <property type="match status" value="1"/>
</dbReference>
<sequence length="409" mass="44139">MLARAYTPLQVGPVTLPNRFIKAGANENMSLRGMPTLAMLKHHESMAAGGVGMTTMAYLSVNKVGRTLPDQIWLHDGVLDELRAVTDAVHAKGGKIAAQITHGGSFVTGVFVPKRLQSSVSGFNPAGLLRGNVLRRGMTEDDMQNMVDDFVTAAEHCVSAGFDAVEIHMGHGYLLNQFLSPMDNKRKDAYGGSAENRARFPTRVLAAVKQRVGQDIAVLAKINVSDGRRRGANVEDAIVTAKLLEAAGADMLVLSGGRNVESGWFMFGSNMNLEAMYRVLGKWSLSGMAIGATAKSAPSIDFRELYFWEYSKKIREAVSLPLTYLGGVKSADNVAQCMAAGFEAVALARALLREPDLVNKWQVHPEEPSLCDNCNSCVAYIYHPAGTWCIHRPANVLEDNQLLASSGGA</sequence>
<dbReference type="CDD" id="cd02803">
    <property type="entry name" value="OYE_like_FMN_family"/>
    <property type="match status" value="1"/>
</dbReference>
<evidence type="ECO:0000256" key="2">
    <source>
        <dbReference type="ARBA" id="ARBA00023002"/>
    </source>
</evidence>
<dbReference type="InterPro" id="IPR051799">
    <property type="entry name" value="NADH_flavin_oxidoreductase"/>
</dbReference>
<keyword evidence="2" id="KW-0560">Oxidoreductase</keyword>
<dbReference type="InterPro" id="IPR001155">
    <property type="entry name" value="OxRdtase_FMN_N"/>
</dbReference>
<proteinExistence type="predicted"/>
<dbReference type="SUPFAM" id="SSF51395">
    <property type="entry name" value="FMN-linked oxidoreductases"/>
    <property type="match status" value="1"/>
</dbReference>
<gene>
    <name evidence="4" type="ORF">MBMO_EBAC000-63A02.45</name>
</gene>
<dbReference type="InterPro" id="IPR013785">
    <property type="entry name" value="Aldolase_TIM"/>
</dbReference>
<evidence type="ECO:0000256" key="1">
    <source>
        <dbReference type="ARBA" id="ARBA00022630"/>
    </source>
</evidence>
<dbReference type="GO" id="GO:0016491">
    <property type="term" value="F:oxidoreductase activity"/>
    <property type="evidence" value="ECO:0007669"/>
    <property type="project" value="UniProtKB-KW"/>
</dbReference>
<organism evidence="4">
    <name type="scientific">uncultured marine bacterium 442</name>
    <dbReference type="NCBI Taxonomy" id="257392"/>
    <lineage>
        <taxon>Bacteria</taxon>
        <taxon>environmental samples</taxon>
    </lineage>
</organism>
<reference evidence="4" key="2">
    <citation type="submission" date="2003-12" db="EMBL/GenBank/DDBJ databases">
        <title>Monterey Bay Coastal Ocean Microbial Observatory environmental clone sequencing.</title>
        <authorList>
            <person name="DeLong E.F."/>
        </authorList>
    </citation>
    <scope>NUCLEOTIDE SEQUENCE</scope>
</reference>
<reference evidence="4" key="1">
    <citation type="submission" date="2003-11" db="EMBL/GenBank/DDBJ databases">
        <authorList>
            <person name="Heidelberg J.F."/>
            <person name="Eisen J.A."/>
            <person name="Nelson W.C."/>
            <person name="DeLong E.F."/>
        </authorList>
    </citation>
    <scope>NUCLEOTIDE SEQUENCE</scope>
</reference>
<keyword evidence="1" id="KW-0285">Flavoprotein</keyword>
<evidence type="ECO:0000259" key="3">
    <source>
        <dbReference type="Pfam" id="PF00724"/>
    </source>
</evidence>
<evidence type="ECO:0000313" key="4">
    <source>
        <dbReference type="EMBL" id="AAR37767.1"/>
    </source>
</evidence>
<dbReference type="GO" id="GO:0010181">
    <property type="term" value="F:FMN binding"/>
    <property type="evidence" value="ECO:0007669"/>
    <property type="project" value="InterPro"/>
</dbReference>
<protein>
    <submittedName>
        <fullName evidence="4">Oxidoreductase, FAD/FMN-binding</fullName>
    </submittedName>
</protein>
<dbReference type="Pfam" id="PF00724">
    <property type="entry name" value="Oxidored_FMN"/>
    <property type="match status" value="1"/>
</dbReference>
<dbReference type="AlphaFoldDB" id="Q6SH52"/>
<dbReference type="PANTHER" id="PTHR43656:SF2">
    <property type="entry name" value="BINDING OXIDOREDUCTASE, PUTATIVE (AFU_ORTHOLOGUE AFUA_2G08260)-RELATED"/>
    <property type="match status" value="1"/>
</dbReference>
<dbReference type="EMBL" id="AY458639">
    <property type="protein sequence ID" value="AAR37767.1"/>
    <property type="molecule type" value="Genomic_DNA"/>
</dbReference>